<keyword evidence="1" id="KW-0472">Membrane</keyword>
<evidence type="ECO:0000313" key="2">
    <source>
        <dbReference type="EMBL" id="QGA26564.1"/>
    </source>
</evidence>
<sequence>MQGFWDFISNRLLKDDMSGLDRIKAKILNQYAFILSLFFLFDSFRDFYEGFYAIGTVLFLIAITILALFIFTKIPITSFLVFISIIICILLIFIFSSSKGFENGLSFYYFAVLLSSVFLFNERKNYHYGLAVFLFIVFFFTIGHCHEFNLFSFEIAHGEQIDKNMRLYTFVQVVLFMGFNASFLYRKNNAILTLLDQNERKSLLINQLHQKINQDSPHQHLENLVKQAMDDNLLFIPTFKQVFPHLYDRLCEQKPDFTQDEFKLIAYIKLGFTTKDIARCTNITVRSVQTKKHRLRKSFAIEPDQDLYLWVDSL</sequence>
<feature type="transmembrane region" description="Helical" evidence="1">
    <location>
        <begin position="79"/>
        <end position="98"/>
    </location>
</feature>
<evidence type="ECO:0000313" key="3">
    <source>
        <dbReference type="Proteomes" id="UP000326921"/>
    </source>
</evidence>
<name>A0A5Q0QBB9_9SPHI</name>
<keyword evidence="3" id="KW-1185">Reference proteome</keyword>
<protein>
    <submittedName>
        <fullName evidence="2">Diguanylate cyclase</fullName>
    </submittedName>
</protein>
<proteinExistence type="predicted"/>
<dbReference type="RefSeq" id="WP_153511413.1">
    <property type="nucleotide sequence ID" value="NZ_CP045652.1"/>
</dbReference>
<feature type="transmembrane region" description="Helical" evidence="1">
    <location>
        <begin position="50"/>
        <end position="72"/>
    </location>
</feature>
<feature type="transmembrane region" description="Helical" evidence="1">
    <location>
        <begin position="27"/>
        <end position="44"/>
    </location>
</feature>
<organism evidence="2 3">
    <name type="scientific">Sphingobacterium zhuxiongii</name>
    <dbReference type="NCBI Taxonomy" id="2662364"/>
    <lineage>
        <taxon>Bacteria</taxon>
        <taxon>Pseudomonadati</taxon>
        <taxon>Bacteroidota</taxon>
        <taxon>Sphingobacteriia</taxon>
        <taxon>Sphingobacteriales</taxon>
        <taxon>Sphingobacteriaceae</taxon>
        <taxon>Sphingobacterium</taxon>
    </lineage>
</organism>
<evidence type="ECO:0000256" key="1">
    <source>
        <dbReference type="SAM" id="Phobius"/>
    </source>
</evidence>
<dbReference type="AlphaFoldDB" id="A0A5Q0QBB9"/>
<dbReference type="KEGG" id="sphe:GFH32_09600"/>
<reference evidence="2 3" key="1">
    <citation type="submission" date="2019-10" db="EMBL/GenBank/DDBJ databases">
        <authorList>
            <person name="Dong K."/>
        </authorList>
    </citation>
    <scope>NUCLEOTIDE SEQUENCE [LARGE SCALE GENOMIC DNA]</scope>
    <source>
        <strain evidence="3">dk4302</strain>
    </source>
</reference>
<accession>A0A5Q0QBB9</accession>
<dbReference type="InterPro" id="IPR016032">
    <property type="entry name" value="Sig_transdc_resp-reg_C-effctor"/>
</dbReference>
<keyword evidence="1" id="KW-1133">Transmembrane helix</keyword>
<dbReference type="SUPFAM" id="SSF46894">
    <property type="entry name" value="C-terminal effector domain of the bipartite response regulators"/>
    <property type="match status" value="1"/>
</dbReference>
<feature type="transmembrane region" description="Helical" evidence="1">
    <location>
        <begin position="128"/>
        <end position="145"/>
    </location>
</feature>
<keyword evidence="1" id="KW-0812">Transmembrane</keyword>
<dbReference type="EMBL" id="CP045652">
    <property type="protein sequence ID" value="QGA26564.1"/>
    <property type="molecule type" value="Genomic_DNA"/>
</dbReference>
<feature type="transmembrane region" description="Helical" evidence="1">
    <location>
        <begin position="104"/>
        <end position="121"/>
    </location>
</feature>
<feature type="transmembrane region" description="Helical" evidence="1">
    <location>
        <begin position="165"/>
        <end position="185"/>
    </location>
</feature>
<dbReference type="GO" id="GO:0006355">
    <property type="term" value="P:regulation of DNA-templated transcription"/>
    <property type="evidence" value="ECO:0007669"/>
    <property type="project" value="InterPro"/>
</dbReference>
<dbReference type="Proteomes" id="UP000326921">
    <property type="component" value="Chromosome"/>
</dbReference>
<dbReference type="GO" id="GO:0003677">
    <property type="term" value="F:DNA binding"/>
    <property type="evidence" value="ECO:0007669"/>
    <property type="project" value="InterPro"/>
</dbReference>
<gene>
    <name evidence="2" type="ORF">GFH32_09600</name>
</gene>